<sequence length="661" mass="72896">MGKSKPRNRTKNRADPVAKPAKAPADPELAAIREQRILPCIKDLQSADLKTRGEAASAISNIIEDPKCRKLLLREQIVRILLEQTITDSNLETRTAGWGILRNLALEEEADFCIHLYRQDILTAIGGVVRSIIETLESSETPLAKLPAAQQALLWNLSTSIVNLISSLAESQEEIAQAICDQETLINFLFGLLFLDAVPEEVDSETLSCLTVLTEENKPLVKRIVDNGDWLKSLIEIRGAGGIKSVAVCGVLHNIFTTMQWFDHNTPTPGASDATLVPVLVNSMKLAQAQIADSNENTGNSSPDQILQLALEITASIATSLQEAIEHGSRFEKEFEGFDEKIEEDEDDVMDAGDDELDEADAEEVDDDEIDEEMEADMERVTGDAHDDEDTDEQPTLDYLVREAAPVILQSAHIVQGSNPDKHAIQNHALSALNNIAWTVSSIDFSTGSLGSLQKFWSTLAQRIWNEIITPVLASNTADIELASSVTSLAWALARSRQGDIRIQPDEHRKFMALYQASKALEQGADEKKGAEQDFDAFQGLGVKCIGVLGRLALNPAPLSLNRENGVFLLTILSSLPDVPAANMIETLDQLFDIYADKSYDCDTIFWSDGFYQHLEDAQPKAKKLAKGIDKRKFAELRARADEAIMNLGRFLKYKKTEKST</sequence>
<evidence type="ECO:0000256" key="2">
    <source>
        <dbReference type="SAM" id="MobiDB-lite"/>
    </source>
</evidence>
<comment type="caution">
    <text evidence="4">The sequence shown here is derived from an EMBL/GenBank/DDBJ whole genome shotgun (WGS) entry which is preliminary data.</text>
</comment>
<comment type="similarity">
    <text evidence="1">Belongs to the nuclear import and ribosome assembly adapter family.</text>
</comment>
<dbReference type="InterPro" id="IPR052616">
    <property type="entry name" value="SYO1-like"/>
</dbReference>
<dbReference type="SUPFAM" id="SSF48371">
    <property type="entry name" value="ARM repeat"/>
    <property type="match status" value="1"/>
</dbReference>
<organism evidence="4 5">
    <name type="scientific">Phlyctema vagabunda</name>
    <dbReference type="NCBI Taxonomy" id="108571"/>
    <lineage>
        <taxon>Eukaryota</taxon>
        <taxon>Fungi</taxon>
        <taxon>Dikarya</taxon>
        <taxon>Ascomycota</taxon>
        <taxon>Pezizomycotina</taxon>
        <taxon>Leotiomycetes</taxon>
        <taxon>Helotiales</taxon>
        <taxon>Dermateaceae</taxon>
        <taxon>Phlyctema</taxon>
    </lineage>
</organism>
<dbReference type="Proteomes" id="UP001629113">
    <property type="component" value="Unassembled WGS sequence"/>
</dbReference>
<evidence type="ECO:0000313" key="4">
    <source>
        <dbReference type="EMBL" id="KAL3427249.1"/>
    </source>
</evidence>
<dbReference type="PANTHER" id="PTHR13347:SF1">
    <property type="entry name" value="HEAT REPEAT-CONTAINING PROTEIN 3"/>
    <property type="match status" value="1"/>
</dbReference>
<evidence type="ECO:0000256" key="1">
    <source>
        <dbReference type="ARBA" id="ARBA00049983"/>
    </source>
</evidence>
<dbReference type="InterPro" id="IPR016024">
    <property type="entry name" value="ARM-type_fold"/>
</dbReference>
<dbReference type="PANTHER" id="PTHR13347">
    <property type="entry name" value="HEAT REPEAT-CONTAINING PROTEIN 3"/>
    <property type="match status" value="1"/>
</dbReference>
<dbReference type="InterPro" id="IPR011989">
    <property type="entry name" value="ARM-like"/>
</dbReference>
<feature type="domain" description="SYO1-like TPR repeats" evidence="3">
    <location>
        <begin position="422"/>
        <end position="658"/>
    </location>
</feature>
<reference evidence="4 5" key="1">
    <citation type="submission" date="2024-06" db="EMBL/GenBank/DDBJ databases">
        <title>Complete genome of Phlyctema vagabunda strain 19-DSS-EL-015.</title>
        <authorList>
            <person name="Fiorenzani C."/>
        </authorList>
    </citation>
    <scope>NUCLEOTIDE SEQUENCE [LARGE SCALE GENOMIC DNA]</scope>
    <source>
        <strain evidence="4 5">19-DSS-EL-015</strain>
    </source>
</reference>
<evidence type="ECO:0000313" key="5">
    <source>
        <dbReference type="Proteomes" id="UP001629113"/>
    </source>
</evidence>
<evidence type="ECO:0000259" key="3">
    <source>
        <dbReference type="Pfam" id="PF25567"/>
    </source>
</evidence>
<feature type="compositionally biased region" description="Basic residues" evidence="2">
    <location>
        <begin position="1"/>
        <end position="11"/>
    </location>
</feature>
<feature type="compositionally biased region" description="Acidic residues" evidence="2">
    <location>
        <begin position="341"/>
        <end position="370"/>
    </location>
</feature>
<keyword evidence="5" id="KW-1185">Reference proteome</keyword>
<feature type="compositionally biased region" description="Low complexity" evidence="2">
    <location>
        <begin position="15"/>
        <end position="25"/>
    </location>
</feature>
<protein>
    <submittedName>
        <fullName evidence="4">ARM-like repeat-containing protein</fullName>
    </submittedName>
</protein>
<feature type="region of interest" description="Disordered" evidence="2">
    <location>
        <begin position="340"/>
        <end position="370"/>
    </location>
</feature>
<dbReference type="Gene3D" id="1.25.10.10">
    <property type="entry name" value="Leucine-rich Repeat Variant"/>
    <property type="match status" value="2"/>
</dbReference>
<accession>A0ABR4PV59</accession>
<dbReference type="EMBL" id="JBFCZG010000001">
    <property type="protein sequence ID" value="KAL3427249.1"/>
    <property type="molecule type" value="Genomic_DNA"/>
</dbReference>
<dbReference type="CDD" id="cd13394">
    <property type="entry name" value="Syo1_like"/>
    <property type="match status" value="1"/>
</dbReference>
<gene>
    <name evidence="4" type="ORF">PVAG01_00758</name>
</gene>
<dbReference type="InterPro" id="IPR057990">
    <property type="entry name" value="TPR_SYO1"/>
</dbReference>
<feature type="region of interest" description="Disordered" evidence="2">
    <location>
        <begin position="1"/>
        <end position="25"/>
    </location>
</feature>
<name>A0ABR4PV59_9HELO</name>
<dbReference type="Pfam" id="PF25567">
    <property type="entry name" value="TPR_SYO1"/>
    <property type="match status" value="1"/>
</dbReference>
<proteinExistence type="inferred from homology"/>